<dbReference type="EMBL" id="VTOX01000011">
    <property type="protein sequence ID" value="NKE68598.1"/>
    <property type="molecule type" value="Genomic_DNA"/>
</dbReference>
<gene>
    <name evidence="3" type="ORF">RAMLITH_22515</name>
</gene>
<organism evidence="3 4">
    <name type="scientific">Ramlibacter lithotrophicus</name>
    <dbReference type="NCBI Taxonomy" id="2606681"/>
    <lineage>
        <taxon>Bacteria</taxon>
        <taxon>Pseudomonadati</taxon>
        <taxon>Pseudomonadota</taxon>
        <taxon>Betaproteobacteria</taxon>
        <taxon>Burkholderiales</taxon>
        <taxon>Comamonadaceae</taxon>
        <taxon>Ramlibacter</taxon>
    </lineage>
</organism>
<dbReference type="RefSeq" id="WP_168109725.1">
    <property type="nucleotide sequence ID" value="NZ_VTOX01000011.1"/>
</dbReference>
<accession>A0A7X6DKC5</accession>
<evidence type="ECO:0000256" key="1">
    <source>
        <dbReference type="ARBA" id="ARBA00022729"/>
    </source>
</evidence>
<dbReference type="Proteomes" id="UP000521868">
    <property type="component" value="Unassembled WGS sequence"/>
</dbReference>
<evidence type="ECO:0000313" key="4">
    <source>
        <dbReference type="Proteomes" id="UP000521868"/>
    </source>
</evidence>
<protein>
    <submittedName>
        <fullName evidence="3">TRAP transporter substrate-binding protein DctP</fullName>
    </submittedName>
</protein>
<keyword evidence="4" id="KW-1185">Reference proteome</keyword>
<feature type="signal peptide" evidence="2">
    <location>
        <begin position="1"/>
        <end position="26"/>
    </location>
</feature>
<dbReference type="Pfam" id="PF03480">
    <property type="entry name" value="DctP"/>
    <property type="match status" value="1"/>
</dbReference>
<dbReference type="Gene3D" id="3.40.190.170">
    <property type="entry name" value="Bacterial extracellular solute-binding protein, family 7"/>
    <property type="match status" value="1"/>
</dbReference>
<dbReference type="InterPro" id="IPR018389">
    <property type="entry name" value="DctP_fam"/>
</dbReference>
<proteinExistence type="predicted"/>
<dbReference type="PANTHER" id="PTHR33376:SF4">
    <property type="entry name" value="SIALIC ACID-BINDING PERIPLASMIC PROTEIN SIAP"/>
    <property type="match status" value="1"/>
</dbReference>
<keyword evidence="1 2" id="KW-0732">Signal</keyword>
<evidence type="ECO:0000313" key="3">
    <source>
        <dbReference type="EMBL" id="NKE68598.1"/>
    </source>
</evidence>
<feature type="chain" id="PRO_5031451872" evidence="2">
    <location>
        <begin position="27"/>
        <end position="342"/>
    </location>
</feature>
<evidence type="ECO:0000256" key="2">
    <source>
        <dbReference type="SAM" id="SignalP"/>
    </source>
</evidence>
<comment type="caution">
    <text evidence="3">The sequence shown here is derived from an EMBL/GenBank/DDBJ whole genome shotgun (WGS) entry which is preliminary data.</text>
</comment>
<sequence>MITKRIALLGGLMAAASAFLPVPAAAQEKLRITLDTNPTHVRNRGVEVFAEELKKRVGSKLAVEIYPSGQLFRDRDVPKALRQGAVEMAVPGTWQLDGVEPNVALQTLPMFYGVEGPVVHQVLDGKLGQFLNAKLEDRMKVKVIGKWIDLGGQHFFGINKPINSYDDLKGQKIRHSGGTANAARLAALGANPMLVPFPDVPMAMSQGVIDGVATTYESAWTSKLHESGLKFAFEDNQFFGQYVPMIGQQFWNKQPKDVQEAIIAAWDIAARGQRELAAKSQAEARDNLVKAGMKIVKPAPAAVDARRKQLMATQDDLVKQMKIEADAIQAAKAGLAAAKVPF</sequence>
<dbReference type="SUPFAM" id="SSF53850">
    <property type="entry name" value="Periplasmic binding protein-like II"/>
    <property type="match status" value="1"/>
</dbReference>
<name>A0A7X6DKC5_9BURK</name>
<dbReference type="InterPro" id="IPR038404">
    <property type="entry name" value="TRAP_DctP_sf"/>
</dbReference>
<dbReference type="AlphaFoldDB" id="A0A7X6DKC5"/>
<dbReference type="GO" id="GO:0055085">
    <property type="term" value="P:transmembrane transport"/>
    <property type="evidence" value="ECO:0007669"/>
    <property type="project" value="InterPro"/>
</dbReference>
<reference evidence="3 4" key="1">
    <citation type="journal article" date="2020" name="Nature">
        <title>Bacterial chemolithoautotrophy via manganese oxidation.</title>
        <authorList>
            <person name="Yu H."/>
            <person name="Leadbetter J.R."/>
        </authorList>
    </citation>
    <scope>NUCLEOTIDE SEQUENCE [LARGE SCALE GENOMIC DNA]</scope>
    <source>
        <strain evidence="3 4">RBP-1</strain>
    </source>
</reference>
<dbReference type="NCBIfam" id="NF037995">
    <property type="entry name" value="TRAP_S1"/>
    <property type="match status" value="1"/>
</dbReference>
<dbReference type="PANTHER" id="PTHR33376">
    <property type="match status" value="1"/>
</dbReference>